<dbReference type="Gene3D" id="3.30.460.10">
    <property type="entry name" value="Beta Polymerase, domain 2"/>
    <property type="match status" value="1"/>
</dbReference>
<dbReference type="GO" id="GO:0016779">
    <property type="term" value="F:nucleotidyltransferase activity"/>
    <property type="evidence" value="ECO:0007669"/>
    <property type="project" value="InterPro"/>
</dbReference>
<feature type="region of interest" description="Disordered" evidence="2">
    <location>
        <begin position="301"/>
        <end position="335"/>
    </location>
</feature>
<dbReference type="OrthoDB" id="3328101at2"/>
<dbReference type="Proteomes" id="UP000233781">
    <property type="component" value="Unassembled WGS sequence"/>
</dbReference>
<name>A0A2N3YFY3_9MICO</name>
<evidence type="ECO:0000313" key="4">
    <source>
        <dbReference type="Proteomes" id="UP000233781"/>
    </source>
</evidence>
<reference evidence="3 4" key="1">
    <citation type="submission" date="2017-12" db="EMBL/GenBank/DDBJ databases">
        <title>Sequencing the genomes of 1000 Actinobacteria strains.</title>
        <authorList>
            <person name="Klenk H.-P."/>
        </authorList>
    </citation>
    <scope>NUCLEOTIDE SEQUENCE [LARGE SCALE GENOMIC DNA]</scope>
    <source>
        <strain evidence="3 4">DSM 12806</strain>
    </source>
</reference>
<dbReference type="InterPro" id="IPR043519">
    <property type="entry name" value="NT_sf"/>
</dbReference>
<gene>
    <name evidence="3" type="ORF">ATL31_0539</name>
</gene>
<evidence type="ECO:0000256" key="1">
    <source>
        <dbReference type="ARBA" id="ARBA00023118"/>
    </source>
</evidence>
<proteinExistence type="predicted"/>
<evidence type="ECO:0008006" key="5">
    <source>
        <dbReference type="Google" id="ProtNLM"/>
    </source>
</evidence>
<dbReference type="AlphaFoldDB" id="A0A2N3YFY3"/>
<dbReference type="RefSeq" id="WP_101394422.1">
    <property type="nucleotide sequence ID" value="NZ_PJNE01000001.1"/>
</dbReference>
<dbReference type="Pfam" id="PF18144">
    <property type="entry name" value="SMODS"/>
    <property type="match status" value="1"/>
</dbReference>
<dbReference type="CDD" id="cd05400">
    <property type="entry name" value="NT_2-5OAS_ClassI-CCAase"/>
    <property type="match status" value="1"/>
</dbReference>
<sequence length="335" mass="37635">MENVKQFNDFLNDHVNLGKGSLELLDRNVDAIFGALKADEELNPLIVKKDPQGSWAHRTIIKPQKDREFDADFMLVLRESDDWSDPVEYRNAIKRALNRSDKYKTMPVSHSCRAVTVTYADSHVDIVPFLSLSDGRNVIVNGDDNEWEDANPQSFTNWMRERDDITDRNFREVVRLMKYLRDNSDWAGTKSIILTTLLGDRVSAMKTIFDPNYYGDVPTTLVRLVEDLNDWLQAQPGKPEIRDPSGTGLSFDHRWNEPTFQRLKDRISGYASAMRDAYDAQDEQDSLDKWAAIFGDDFPTDLTDGSRSEGASKFGVGAAGAGAAGSSSSHSGRAG</sequence>
<accession>A0A2N3YFY3</accession>
<protein>
    <recommendedName>
        <fullName evidence="5">Nucleotidyltransferase</fullName>
    </recommendedName>
</protein>
<dbReference type="InterPro" id="IPR006116">
    <property type="entry name" value="NT_2-5OAS_ClassI-CCAase"/>
</dbReference>
<evidence type="ECO:0000313" key="3">
    <source>
        <dbReference type="EMBL" id="PKW25739.1"/>
    </source>
</evidence>
<organism evidence="3 4">
    <name type="scientific">Phycicoccus duodecadis</name>
    <dbReference type="NCBI Taxonomy" id="173053"/>
    <lineage>
        <taxon>Bacteria</taxon>
        <taxon>Bacillati</taxon>
        <taxon>Actinomycetota</taxon>
        <taxon>Actinomycetes</taxon>
        <taxon>Micrococcales</taxon>
        <taxon>Intrasporangiaceae</taxon>
        <taxon>Phycicoccus</taxon>
    </lineage>
</organism>
<evidence type="ECO:0000256" key="2">
    <source>
        <dbReference type="SAM" id="MobiDB-lite"/>
    </source>
</evidence>
<comment type="caution">
    <text evidence="3">The sequence shown here is derived from an EMBL/GenBank/DDBJ whole genome shotgun (WGS) entry which is preliminary data.</text>
</comment>
<feature type="compositionally biased region" description="Low complexity" evidence="2">
    <location>
        <begin position="324"/>
        <end position="335"/>
    </location>
</feature>
<dbReference type="EMBL" id="PJNE01000001">
    <property type="protein sequence ID" value="PKW25739.1"/>
    <property type="molecule type" value="Genomic_DNA"/>
</dbReference>
<keyword evidence="1" id="KW-0051">Antiviral defense</keyword>
<keyword evidence="4" id="KW-1185">Reference proteome</keyword>
<dbReference type="GO" id="GO:0051607">
    <property type="term" value="P:defense response to virus"/>
    <property type="evidence" value="ECO:0007669"/>
    <property type="project" value="UniProtKB-KW"/>
</dbReference>